<dbReference type="PROSITE" id="PS51340">
    <property type="entry name" value="MOSC"/>
    <property type="match status" value="1"/>
</dbReference>
<protein>
    <submittedName>
        <fullName evidence="2">MOSC domain-containing protein</fullName>
    </submittedName>
</protein>
<name>A0ABS1T446_9GAMM</name>
<dbReference type="InterPro" id="IPR011037">
    <property type="entry name" value="Pyrv_Knase-like_insert_dom_sf"/>
</dbReference>
<reference evidence="2 3" key="1">
    <citation type="submission" date="2021-01" db="EMBL/GenBank/DDBJ databases">
        <title>Genome sequence of Shewanella schlegeliana JCM 11561.</title>
        <authorList>
            <person name="Zhang H."/>
            <person name="Li C."/>
        </authorList>
    </citation>
    <scope>NUCLEOTIDE SEQUENCE [LARGE SCALE GENOMIC DNA]</scope>
    <source>
        <strain evidence="2 3">JCM 11561</strain>
    </source>
</reference>
<dbReference type="InterPro" id="IPR005302">
    <property type="entry name" value="MoCF_Sase_C"/>
</dbReference>
<evidence type="ECO:0000313" key="3">
    <source>
        <dbReference type="Proteomes" id="UP000604898"/>
    </source>
</evidence>
<evidence type="ECO:0000259" key="1">
    <source>
        <dbReference type="PROSITE" id="PS51340"/>
    </source>
</evidence>
<dbReference type="SUPFAM" id="SSF50800">
    <property type="entry name" value="PK beta-barrel domain-like"/>
    <property type="match status" value="1"/>
</dbReference>
<evidence type="ECO:0000313" key="2">
    <source>
        <dbReference type="EMBL" id="MBL4915340.1"/>
    </source>
</evidence>
<dbReference type="PANTHER" id="PTHR36930:SF1">
    <property type="entry name" value="MOSC DOMAIN-CONTAINING PROTEIN"/>
    <property type="match status" value="1"/>
</dbReference>
<organism evidence="2 3">
    <name type="scientific">Shewanella schlegeliana</name>
    <dbReference type="NCBI Taxonomy" id="190308"/>
    <lineage>
        <taxon>Bacteria</taxon>
        <taxon>Pseudomonadati</taxon>
        <taxon>Pseudomonadota</taxon>
        <taxon>Gammaproteobacteria</taxon>
        <taxon>Alteromonadales</taxon>
        <taxon>Shewanellaceae</taxon>
        <taxon>Shewanella</taxon>
    </lineage>
</organism>
<dbReference type="EMBL" id="JAESVD010000015">
    <property type="protein sequence ID" value="MBL4915340.1"/>
    <property type="molecule type" value="Genomic_DNA"/>
</dbReference>
<proteinExistence type="predicted"/>
<dbReference type="Proteomes" id="UP000604898">
    <property type="component" value="Unassembled WGS sequence"/>
</dbReference>
<dbReference type="PANTHER" id="PTHR36930">
    <property type="entry name" value="METAL-SULFUR CLUSTER BIOSYNTHESIS PROTEINS YUAD-RELATED"/>
    <property type="match status" value="1"/>
</dbReference>
<dbReference type="InterPro" id="IPR052716">
    <property type="entry name" value="MOSC_domain"/>
</dbReference>
<dbReference type="Gene3D" id="2.40.33.20">
    <property type="entry name" value="PK beta-barrel domain-like"/>
    <property type="match status" value="1"/>
</dbReference>
<comment type="caution">
    <text evidence="2">The sequence shown here is derived from an EMBL/GenBank/DDBJ whole genome shotgun (WGS) entry which is preliminary data.</text>
</comment>
<sequence>MATLIGIAFKTEKDGAMISAAQAEVTQAKGVEEDIYGRPGNRQVTLLSSQQWQQACEELDKHLSWLTRRANLLIDGLSFSQQDLGKRLAIGELVLEITGETDPCNKMDLAYPGLEKALQSDWRGGVTCRVIQGAHIQLNNSVSLTY</sequence>
<gene>
    <name evidence="2" type="ORF">JMA39_19785</name>
</gene>
<accession>A0ABS1T446</accession>
<dbReference type="RefSeq" id="WP_202723622.1">
    <property type="nucleotide sequence ID" value="NZ_BPEX01000025.1"/>
</dbReference>
<keyword evidence="3" id="KW-1185">Reference proteome</keyword>
<feature type="domain" description="MOSC" evidence="1">
    <location>
        <begin position="18"/>
        <end position="145"/>
    </location>
</feature>
<dbReference type="Pfam" id="PF03473">
    <property type="entry name" value="MOSC"/>
    <property type="match status" value="1"/>
</dbReference>